<keyword evidence="3" id="KW-0808">Transferase</keyword>
<feature type="domain" description="REM-1" evidence="2">
    <location>
        <begin position="109"/>
        <end position="189"/>
    </location>
</feature>
<dbReference type="PROSITE" id="PS51860">
    <property type="entry name" value="REM_1"/>
    <property type="match status" value="1"/>
</dbReference>
<dbReference type="EMBL" id="JXXN02004986">
    <property type="protein sequence ID" value="THD20194.1"/>
    <property type="molecule type" value="Genomic_DNA"/>
</dbReference>
<evidence type="ECO:0000313" key="3">
    <source>
        <dbReference type="EMBL" id="THD20194.1"/>
    </source>
</evidence>
<reference evidence="3" key="1">
    <citation type="submission" date="2019-03" db="EMBL/GenBank/DDBJ databases">
        <title>Improved annotation for the trematode Fasciola hepatica.</title>
        <authorList>
            <person name="Choi Y.-J."/>
            <person name="Martin J."/>
            <person name="Mitreva M."/>
        </authorList>
    </citation>
    <scope>NUCLEOTIDE SEQUENCE [LARGE SCALE GENOMIC DNA]</scope>
</reference>
<dbReference type="AlphaFoldDB" id="A0A4E0R153"/>
<name>A0A4E0R153_FASHE</name>
<dbReference type="Proteomes" id="UP000230066">
    <property type="component" value="Unassembled WGS sequence"/>
</dbReference>
<dbReference type="InterPro" id="IPR036274">
    <property type="entry name" value="HR1_rpt_sf"/>
</dbReference>
<dbReference type="GO" id="GO:0016301">
    <property type="term" value="F:kinase activity"/>
    <property type="evidence" value="ECO:0007669"/>
    <property type="project" value="UniProtKB-KW"/>
</dbReference>
<sequence length="434" mass="48093">MEHDAYARELAVLYGVDPNLSYSNLLEEFKKILDKKRASLQKLYKMKAGVQKIQDSSTIDRRSSRTTTTDVIKELNVDVQDLTQDIGDLETSLLYLKHSAINADKAASTLTGSLGNENAIDSKLAELQKALELEIQVKSGAQRLIDTYKSGPRQNVTILEEAKRQYDIANNKIGFIRNQLIRVKQQSENAQQTGDSVNNRLGNHLSQISLSDFRLSNGAPHGSSVHLSSRDPMLLWKAKVIELAYRCRVERALLDGSRKAVRALLDSQSHVDKSMKNRALQNARESLHKLHLFQLGLRNLIDSPPSASDECNAIRSDSEIPVLLASPWNVTNVTRTIHGSLQNPTSPTAVTGSLEVRCVGCQDLLDSFPSELVHNELTGCASGVSGCQSRELTSQYSDGHWGTLSTVFCHDTTTPRCAQLIVSMLRFSKNMYTS</sequence>
<keyword evidence="4" id="KW-1185">Reference proteome</keyword>
<keyword evidence="3" id="KW-0418">Kinase</keyword>
<keyword evidence="1" id="KW-0175">Coiled coil</keyword>
<dbReference type="Gene3D" id="1.10.287.160">
    <property type="entry name" value="HR1 repeat"/>
    <property type="match status" value="1"/>
</dbReference>
<organism evidence="3 4">
    <name type="scientific">Fasciola hepatica</name>
    <name type="common">Liver fluke</name>
    <dbReference type="NCBI Taxonomy" id="6192"/>
    <lineage>
        <taxon>Eukaryota</taxon>
        <taxon>Metazoa</taxon>
        <taxon>Spiralia</taxon>
        <taxon>Lophotrochozoa</taxon>
        <taxon>Platyhelminthes</taxon>
        <taxon>Trematoda</taxon>
        <taxon>Digenea</taxon>
        <taxon>Plagiorchiida</taxon>
        <taxon>Echinostomata</taxon>
        <taxon>Echinostomatoidea</taxon>
        <taxon>Fasciolidae</taxon>
        <taxon>Fasciola</taxon>
    </lineage>
</organism>
<evidence type="ECO:0000259" key="2">
    <source>
        <dbReference type="PROSITE" id="PS51860"/>
    </source>
</evidence>
<dbReference type="SMART" id="SM00742">
    <property type="entry name" value="Hr1"/>
    <property type="match status" value="2"/>
</dbReference>
<dbReference type="InterPro" id="IPR011072">
    <property type="entry name" value="HR1_rho-bd"/>
</dbReference>
<proteinExistence type="predicted"/>
<dbReference type="SUPFAM" id="SSF46585">
    <property type="entry name" value="HR1 repeat"/>
    <property type="match status" value="2"/>
</dbReference>
<accession>A0A4E0R153</accession>
<protein>
    <submittedName>
        <fullName evidence="3">Protein kinase N</fullName>
    </submittedName>
</protein>
<dbReference type="GO" id="GO:0007165">
    <property type="term" value="P:signal transduction"/>
    <property type="evidence" value="ECO:0007669"/>
    <property type="project" value="InterPro"/>
</dbReference>
<evidence type="ECO:0000256" key="1">
    <source>
        <dbReference type="PROSITE-ProRule" id="PRU01207"/>
    </source>
</evidence>
<comment type="caution">
    <text evidence="3">The sequence shown here is derived from an EMBL/GenBank/DDBJ whole genome shotgun (WGS) entry which is preliminary data.</text>
</comment>
<evidence type="ECO:0000313" key="4">
    <source>
        <dbReference type="Proteomes" id="UP000230066"/>
    </source>
</evidence>
<gene>
    <name evidence="3" type="ORF">D915_009144</name>
</gene>